<gene>
    <name evidence="2" type="ORF">MTP08_13335</name>
</gene>
<protein>
    <submittedName>
        <fullName evidence="2">Glycosyltransferase family 2 protein</fullName>
    </submittedName>
</protein>
<dbReference type="Pfam" id="PF00535">
    <property type="entry name" value="Glycos_transf_2"/>
    <property type="match status" value="1"/>
</dbReference>
<reference evidence="2 3" key="1">
    <citation type="submission" date="2022-03" db="EMBL/GenBank/DDBJ databases">
        <title>Chryseobacterium sp. isolated from the Andong Sikhe.</title>
        <authorList>
            <person name="Won M."/>
            <person name="Kim S.-J."/>
            <person name="Kwon S.-W."/>
        </authorList>
    </citation>
    <scope>NUCLEOTIDE SEQUENCE [LARGE SCALE GENOMIC DNA]</scope>
    <source>
        <strain evidence="2 3">ADR-1</strain>
    </source>
</reference>
<dbReference type="PANTHER" id="PTHR22916:SF3">
    <property type="entry name" value="UDP-GLCNAC:BETAGAL BETA-1,3-N-ACETYLGLUCOSAMINYLTRANSFERASE-LIKE PROTEIN 1"/>
    <property type="match status" value="1"/>
</dbReference>
<dbReference type="EMBL" id="CP094529">
    <property type="protein sequence ID" value="UOE38017.1"/>
    <property type="molecule type" value="Genomic_DNA"/>
</dbReference>
<keyword evidence="3" id="KW-1185">Reference proteome</keyword>
<dbReference type="CDD" id="cd00761">
    <property type="entry name" value="Glyco_tranf_GTA_type"/>
    <property type="match status" value="1"/>
</dbReference>
<dbReference type="Proteomes" id="UP000831068">
    <property type="component" value="Chromosome"/>
</dbReference>
<dbReference type="Gene3D" id="3.90.550.10">
    <property type="entry name" value="Spore Coat Polysaccharide Biosynthesis Protein SpsA, Chain A"/>
    <property type="match status" value="1"/>
</dbReference>
<dbReference type="InterPro" id="IPR029044">
    <property type="entry name" value="Nucleotide-diphossugar_trans"/>
</dbReference>
<evidence type="ECO:0000313" key="2">
    <source>
        <dbReference type="EMBL" id="UOE38017.1"/>
    </source>
</evidence>
<accession>A0ABY4BFS6</accession>
<evidence type="ECO:0000259" key="1">
    <source>
        <dbReference type="Pfam" id="PF00535"/>
    </source>
</evidence>
<organism evidence="2 3">
    <name type="scientific">Chryseobacterium oryzae</name>
    <dbReference type="NCBI Taxonomy" id="2929799"/>
    <lineage>
        <taxon>Bacteria</taxon>
        <taxon>Pseudomonadati</taxon>
        <taxon>Bacteroidota</taxon>
        <taxon>Flavobacteriia</taxon>
        <taxon>Flavobacteriales</taxon>
        <taxon>Weeksellaceae</taxon>
        <taxon>Chryseobacterium group</taxon>
        <taxon>Chryseobacterium</taxon>
    </lineage>
</organism>
<feature type="domain" description="Glycosyltransferase 2-like" evidence="1">
    <location>
        <begin position="6"/>
        <end position="165"/>
    </location>
</feature>
<dbReference type="InterPro" id="IPR001173">
    <property type="entry name" value="Glyco_trans_2-like"/>
</dbReference>
<name>A0ABY4BFS6_9FLAO</name>
<evidence type="ECO:0000313" key="3">
    <source>
        <dbReference type="Proteomes" id="UP000831068"/>
    </source>
</evidence>
<dbReference type="SUPFAM" id="SSF53448">
    <property type="entry name" value="Nucleotide-diphospho-sugar transferases"/>
    <property type="match status" value="1"/>
</dbReference>
<dbReference type="RefSeq" id="WP_243576359.1">
    <property type="nucleotide sequence ID" value="NZ_CP094529.1"/>
</dbReference>
<dbReference type="PANTHER" id="PTHR22916">
    <property type="entry name" value="GLYCOSYLTRANSFERASE"/>
    <property type="match status" value="1"/>
</dbReference>
<proteinExistence type="predicted"/>
<sequence length="269" mass="31761">MLKKFSILIAHYNNFEYFKDCYQSIITQTYQNFEVVLVDDCSSDHSYEKIKELTKSDSRFRLFQNDENKGVGFTKRKCVELSQGDICGFVDPDDAIKNTALEISVKNHTENNVVTYSQFYLCDSNLQPLQLFQHSRAVKNRKKNFFNIFLEANHFFTFKRLAYEKTLGIDSSLTSAVDQDLYLKLYETGNFTFIKEPLYYYRLHEKGVSQESSKKEKLNNNWQQVILNTAKRRNIKSVYGKKLNEIENLPLFLKTKQNNLFTKIKRKFL</sequence>